<protein>
    <submittedName>
        <fullName evidence="2">DUF3971 domain-containing protein</fullName>
    </submittedName>
</protein>
<evidence type="ECO:0000313" key="3">
    <source>
        <dbReference type="Proteomes" id="UP001518989"/>
    </source>
</evidence>
<dbReference type="Pfam" id="PF13116">
    <property type="entry name" value="YhdP"/>
    <property type="match status" value="1"/>
</dbReference>
<dbReference type="EMBL" id="JACTNG010000005">
    <property type="protein sequence ID" value="MBO1079565.1"/>
    <property type="molecule type" value="Genomic_DNA"/>
</dbReference>
<reference evidence="2 3" key="1">
    <citation type="submission" date="2020-09" db="EMBL/GenBank/DDBJ databases">
        <title>Roseomonas.</title>
        <authorList>
            <person name="Zhu W."/>
        </authorList>
    </citation>
    <scope>NUCLEOTIDE SEQUENCE [LARGE SCALE GENOMIC DNA]</scope>
    <source>
        <strain evidence="2 3">573</strain>
    </source>
</reference>
<evidence type="ECO:0000259" key="1">
    <source>
        <dbReference type="Pfam" id="PF13116"/>
    </source>
</evidence>
<organism evidence="2 3">
    <name type="scientific">Roseomonas haemaphysalidis</name>
    <dbReference type="NCBI Taxonomy" id="2768162"/>
    <lineage>
        <taxon>Bacteria</taxon>
        <taxon>Pseudomonadati</taxon>
        <taxon>Pseudomonadota</taxon>
        <taxon>Alphaproteobacteria</taxon>
        <taxon>Acetobacterales</taxon>
        <taxon>Roseomonadaceae</taxon>
        <taxon>Roseomonas</taxon>
    </lineage>
</organism>
<sequence>MVLRLAMALLLIAGLGVAALSWRLAEGPMHVPMLNRAVSGLIARAGLEQNVEIADIVLNWGGFRHGTAAPLGIRVSGLKVRDEAGAVRHQLPDIAVSLSLPQLLTGTVAPTEVTLRDPDIVLERDQDGDVSLAMGRHSGAEEAQGGSGELLGQLLGKDDENGLFSALRSVVITGGRVAILDRQLHLTWQLRDVGIALRRTARDGVEGEGEAQLVLPGPGATVPVRISARASGQGPRVEGTLSMPALEPARLAGLMPALAPLGLIDTSVSLDIQGALDGTSRTPPQLRVALKAGAGSVTFQPGRRIGFAGLELLATGAPDMLTLEKLSLSLPPLPAGPGGRPTASPVISATGQASLRGGRWRGEAALSLNRLDLNNLTTYWPPDLSPHARDWLKENLTAGVASAGRFALAAESAEDLSDLAVTRMDGTVRIDGATVHWLRPVPPVENVSGSVRLGLKEIVIRAEGGRQSGSALTVSDTQVRLYDLDTSAEKMQIQGRIRGPVADTVALLRHPRLRLFEKRPLELNKPGGQIDATLQMGFPLLVDLPDDAIRVDVRAKLSALQLADVVAGQDLDRGTADLTVDNSRLRATGNARIGGIQAALAVEMGFRPGPPGQTVERIQANARTDMAALKRFGLDLEGLADGPVTVEAVMEKPRVGDTRVTLRGDLRDTRLSLSPLAWAKPPGQPGTARAQLRIGGEALKGLEGLVVEAPQLSLRGSGTFVGSDRLEQLTIADAAIGRTRLSGDVRPPARDGAAWTLRLRGPVLDLQPALEADDKTNRAEPPSDLPPAADIVVYGAFDRVLLGGQRFLTGLQGQIRADGGGVLRQGRVSARVAGTAPFDVMVTPRGAGRDLRLTSDDAGALLAAFDVLDQLRGGKLLVNGHWANNRADSILSGTAELDGFQVLEGQAIGKLLQALTVYGVFEAVQGPGLAFSRLVAPFSLSPTALTVREAQAFSASLGLTANGTLNRSNRTLDFEGTIVPAYVLNSLLGRLPLIGRLFSAEKGGGLFAARYGVTGPVDNPHIAVNPLSMLTPGFLRGLFGSGQPAAP</sequence>
<accession>A0ABS3KRI3</accession>
<proteinExistence type="predicted"/>
<name>A0ABS3KRI3_9PROT</name>
<comment type="caution">
    <text evidence="2">The sequence shown here is derived from an EMBL/GenBank/DDBJ whole genome shotgun (WGS) entry which is preliminary data.</text>
</comment>
<feature type="domain" description="YhdP central" evidence="1">
    <location>
        <begin position="366"/>
        <end position="701"/>
    </location>
</feature>
<dbReference type="Proteomes" id="UP001518989">
    <property type="component" value="Unassembled WGS sequence"/>
</dbReference>
<dbReference type="InterPro" id="IPR025263">
    <property type="entry name" value="YhdP_central"/>
</dbReference>
<gene>
    <name evidence="2" type="ORF">IAI61_11035</name>
</gene>
<evidence type="ECO:0000313" key="2">
    <source>
        <dbReference type="EMBL" id="MBO1079565.1"/>
    </source>
</evidence>
<keyword evidence="3" id="KW-1185">Reference proteome</keyword>